<name>A0A6J5XTU9_PRUAR</name>
<dbReference type="SUPFAM" id="SSF53098">
    <property type="entry name" value="Ribonuclease H-like"/>
    <property type="match status" value="1"/>
</dbReference>
<dbReference type="PANTHER" id="PTHR47074:SF75">
    <property type="entry name" value="RNASE H TYPE-1 DOMAIN-CONTAINING PROTEIN"/>
    <property type="match status" value="1"/>
</dbReference>
<reference evidence="5" key="1">
    <citation type="journal article" date="2020" name="Genome Biol.">
        <title>Gamete binning: chromosome-level and haplotype-resolved genome assembly enabled by high-throughput single-cell sequencing of gamete genomes.</title>
        <authorList>
            <person name="Campoy J.A."/>
            <person name="Sun H."/>
            <person name="Goel M."/>
            <person name="Jiao W.-B."/>
            <person name="Folz-Donahue K."/>
            <person name="Wang N."/>
            <person name="Rubio M."/>
            <person name="Liu C."/>
            <person name="Kukat C."/>
            <person name="Ruiz D."/>
            <person name="Huettel B."/>
            <person name="Schneeberger K."/>
        </authorList>
    </citation>
    <scope>NUCLEOTIDE SEQUENCE [LARGE SCALE GENOMIC DNA]</scope>
    <source>
        <strain evidence="5">cv. Rojo Pasion</strain>
    </source>
</reference>
<dbReference type="InterPro" id="IPR052929">
    <property type="entry name" value="RNase_H-like_EbsB-rel"/>
</dbReference>
<accession>A0A6J5XTU9</accession>
<protein>
    <recommendedName>
        <fullName evidence="1">RNase H type-1 domain-containing protein</fullName>
    </recommendedName>
</protein>
<evidence type="ECO:0000313" key="4">
    <source>
        <dbReference type="Proteomes" id="UP000507222"/>
    </source>
</evidence>
<dbReference type="Proteomes" id="UP000507245">
    <property type="component" value="Unassembled WGS sequence"/>
</dbReference>
<dbReference type="InterPro" id="IPR036397">
    <property type="entry name" value="RNaseH_sf"/>
</dbReference>
<dbReference type="InterPro" id="IPR012337">
    <property type="entry name" value="RNaseH-like_sf"/>
</dbReference>
<reference evidence="3 4" key="2">
    <citation type="submission" date="2020-05" db="EMBL/GenBank/DDBJ databases">
        <authorList>
            <person name="Campoy J."/>
            <person name="Schneeberger K."/>
            <person name="Spophaly S."/>
        </authorList>
    </citation>
    <scope>NUCLEOTIDE SEQUENCE [LARGE SCALE GENOMIC DNA]</scope>
    <source>
        <strain evidence="3">PruArmRojPasFocal</strain>
    </source>
</reference>
<keyword evidence="5" id="KW-1185">Reference proteome</keyword>
<evidence type="ECO:0000313" key="5">
    <source>
        <dbReference type="Proteomes" id="UP000507245"/>
    </source>
</evidence>
<dbReference type="Gene3D" id="3.30.420.10">
    <property type="entry name" value="Ribonuclease H-like superfamily/Ribonuclease H"/>
    <property type="match status" value="1"/>
</dbReference>
<dbReference type="PANTHER" id="PTHR47074">
    <property type="entry name" value="BNAC02G40300D PROTEIN"/>
    <property type="match status" value="1"/>
</dbReference>
<dbReference type="AlphaFoldDB" id="A0A6J5XTU9"/>
<dbReference type="InterPro" id="IPR002156">
    <property type="entry name" value="RNaseH_domain"/>
</dbReference>
<evidence type="ECO:0000259" key="1">
    <source>
        <dbReference type="Pfam" id="PF13456"/>
    </source>
</evidence>
<dbReference type="GO" id="GO:0004523">
    <property type="term" value="F:RNA-DNA hybrid ribonuclease activity"/>
    <property type="evidence" value="ECO:0007669"/>
    <property type="project" value="InterPro"/>
</dbReference>
<dbReference type="InterPro" id="IPR044730">
    <property type="entry name" value="RNase_H-like_dom_plant"/>
</dbReference>
<evidence type="ECO:0000313" key="2">
    <source>
        <dbReference type="EMBL" id="CAB4286871.1"/>
    </source>
</evidence>
<dbReference type="Proteomes" id="UP000507222">
    <property type="component" value="Unassembled WGS sequence"/>
</dbReference>
<evidence type="ECO:0000313" key="3">
    <source>
        <dbReference type="EMBL" id="CAB4317240.1"/>
    </source>
</evidence>
<dbReference type="CDD" id="cd06222">
    <property type="entry name" value="RNase_H_like"/>
    <property type="match status" value="1"/>
</dbReference>
<dbReference type="EMBL" id="CAEKKB010000007">
    <property type="protein sequence ID" value="CAB4317240.1"/>
    <property type="molecule type" value="Genomic_DNA"/>
</dbReference>
<sequence length="265" mass="29577">MANLALYAQRLCSNLRWLIEDGQLVKIFGDSFTFPEAELIMHIPMSCDTGDRRIWYFTRNGEQPLCLPLGLPLLHLKSYGNICGSLNFHPKCNTFYGVWPTMLVLPVKCSIGGKFPKTTFVFIAFAKLKLLSMPFTIVRVGVVVRDSYGSLCGAIAMRSSSLFLVLATKLYALKICISFAVDASFTPIIIESDSLIVIQLLLQDDPCYATEGPFVDDIRLLLASFPSYSAHLVPRPTNGVVDRLARFNLGQEDLAFWLSDPPPWL</sequence>
<dbReference type="Pfam" id="PF13456">
    <property type="entry name" value="RVT_3"/>
    <property type="match status" value="1"/>
</dbReference>
<organism evidence="3 5">
    <name type="scientific">Prunus armeniaca</name>
    <name type="common">Apricot</name>
    <name type="synonym">Armeniaca vulgaris</name>
    <dbReference type="NCBI Taxonomy" id="36596"/>
    <lineage>
        <taxon>Eukaryota</taxon>
        <taxon>Viridiplantae</taxon>
        <taxon>Streptophyta</taxon>
        <taxon>Embryophyta</taxon>
        <taxon>Tracheophyta</taxon>
        <taxon>Spermatophyta</taxon>
        <taxon>Magnoliopsida</taxon>
        <taxon>eudicotyledons</taxon>
        <taxon>Gunneridae</taxon>
        <taxon>Pentapetalae</taxon>
        <taxon>rosids</taxon>
        <taxon>fabids</taxon>
        <taxon>Rosales</taxon>
        <taxon>Rosaceae</taxon>
        <taxon>Amygdaloideae</taxon>
        <taxon>Amygdaleae</taxon>
        <taxon>Prunus</taxon>
    </lineage>
</organism>
<gene>
    <name evidence="2" type="ORF">CURHAP_LOCUS44628</name>
    <name evidence="3" type="ORF">ORAREDHAP_LOCUS43973</name>
</gene>
<dbReference type="EMBL" id="CAEKDK010000007">
    <property type="protein sequence ID" value="CAB4286871.1"/>
    <property type="molecule type" value="Genomic_DNA"/>
</dbReference>
<proteinExistence type="predicted"/>
<dbReference type="GO" id="GO:0003676">
    <property type="term" value="F:nucleic acid binding"/>
    <property type="evidence" value="ECO:0007669"/>
    <property type="project" value="InterPro"/>
</dbReference>
<feature type="domain" description="RNase H type-1" evidence="1">
    <location>
        <begin position="139"/>
        <end position="246"/>
    </location>
</feature>
<dbReference type="OrthoDB" id="1749524at2759"/>